<reference evidence="2 3" key="1">
    <citation type="submission" date="2020-10" db="EMBL/GenBank/DDBJ databases">
        <title>Connecting structure to function with the recovery of over 1000 high-quality activated sludge metagenome-assembled genomes encoding full-length rRNA genes using long-read sequencing.</title>
        <authorList>
            <person name="Singleton C.M."/>
            <person name="Petriglieri F."/>
            <person name="Kristensen J.M."/>
            <person name="Kirkegaard R.H."/>
            <person name="Michaelsen T.Y."/>
            <person name="Andersen M.H."/>
            <person name="Karst S.M."/>
            <person name="Dueholm M.S."/>
            <person name="Nielsen P.H."/>
            <person name="Albertsen M."/>
        </authorList>
    </citation>
    <scope>NUCLEOTIDE SEQUENCE [LARGE SCALE GENOMIC DNA]</scope>
    <source>
        <strain evidence="2">Ribe_18-Q3-R11-54_BAT3C.373</strain>
    </source>
</reference>
<dbReference type="AlphaFoldDB" id="A0A9D7XDH5"/>
<proteinExistence type="predicted"/>
<feature type="region of interest" description="Disordered" evidence="1">
    <location>
        <begin position="1"/>
        <end position="20"/>
    </location>
</feature>
<evidence type="ECO:0000313" key="3">
    <source>
        <dbReference type="Proteomes" id="UP000808349"/>
    </source>
</evidence>
<protein>
    <submittedName>
        <fullName evidence="2">Trehalose-6-phosphate synthase</fullName>
    </submittedName>
</protein>
<dbReference type="Proteomes" id="UP000808349">
    <property type="component" value="Unassembled WGS sequence"/>
</dbReference>
<gene>
    <name evidence="2" type="ORF">IPO85_10635</name>
</gene>
<dbReference type="EMBL" id="JADKFW010000005">
    <property type="protein sequence ID" value="MBK9717954.1"/>
    <property type="molecule type" value="Genomic_DNA"/>
</dbReference>
<accession>A0A9D7XDH5</accession>
<name>A0A9D7XDH5_9BACT</name>
<comment type="caution">
    <text evidence="2">The sequence shown here is derived from an EMBL/GenBank/DDBJ whole genome shotgun (WGS) entry which is preliminary data.</text>
</comment>
<sequence>MKKSADAINQALEMKTDEQNRRMEQMRHTLVGNNIYSWAASLLRTMANI</sequence>
<evidence type="ECO:0000313" key="2">
    <source>
        <dbReference type="EMBL" id="MBK9717954.1"/>
    </source>
</evidence>
<dbReference type="SUPFAM" id="SSF53756">
    <property type="entry name" value="UDP-Glycosyltransferase/glycogen phosphorylase"/>
    <property type="match status" value="1"/>
</dbReference>
<evidence type="ECO:0000256" key="1">
    <source>
        <dbReference type="SAM" id="MobiDB-lite"/>
    </source>
</evidence>
<organism evidence="2 3">
    <name type="scientific">Candidatus Defluviibacterium haderslevense</name>
    <dbReference type="NCBI Taxonomy" id="2981993"/>
    <lineage>
        <taxon>Bacteria</taxon>
        <taxon>Pseudomonadati</taxon>
        <taxon>Bacteroidota</taxon>
        <taxon>Saprospiria</taxon>
        <taxon>Saprospirales</taxon>
        <taxon>Saprospiraceae</taxon>
        <taxon>Candidatus Defluviibacterium</taxon>
    </lineage>
</organism>